<protein>
    <recommendedName>
        <fullName evidence="3">DUF4408 domain-containing protein</fullName>
    </recommendedName>
</protein>
<name>A0A9Q1GRH5_9CARY</name>
<accession>A0A9Q1GRH5</accession>
<evidence type="ECO:0000256" key="1">
    <source>
        <dbReference type="SAM" id="MobiDB-lite"/>
    </source>
</evidence>
<feature type="region of interest" description="Disordered" evidence="1">
    <location>
        <begin position="213"/>
        <end position="253"/>
    </location>
</feature>
<dbReference type="AlphaFoldDB" id="A0A9Q1GRH5"/>
<dbReference type="Proteomes" id="UP001153076">
    <property type="component" value="Unassembled WGS sequence"/>
</dbReference>
<feature type="region of interest" description="Disordered" evidence="1">
    <location>
        <begin position="94"/>
        <end position="190"/>
    </location>
</feature>
<feature type="domain" description="DUF4408" evidence="3">
    <location>
        <begin position="45"/>
        <end position="65"/>
    </location>
</feature>
<keyword evidence="2" id="KW-0472">Membrane</keyword>
<proteinExistence type="predicted"/>
<gene>
    <name evidence="4" type="ORF">Cgig2_018937</name>
</gene>
<comment type="caution">
    <text evidence="4">The sequence shown here is derived from an EMBL/GenBank/DDBJ whole genome shotgun (WGS) entry which is preliminary data.</text>
</comment>
<dbReference type="Pfam" id="PF14364">
    <property type="entry name" value="DUF4408"/>
    <property type="match status" value="1"/>
</dbReference>
<reference evidence="4" key="1">
    <citation type="submission" date="2022-04" db="EMBL/GenBank/DDBJ databases">
        <title>Carnegiea gigantea Genome sequencing and assembly v2.</title>
        <authorList>
            <person name="Copetti D."/>
            <person name="Sanderson M.J."/>
            <person name="Burquez A."/>
            <person name="Wojciechowski M.F."/>
        </authorList>
    </citation>
    <scope>NUCLEOTIDE SEQUENCE</scope>
    <source>
        <strain evidence="4">SGP5-SGP5p</strain>
        <tissue evidence="4">Aerial part</tissue>
    </source>
</reference>
<keyword evidence="2" id="KW-1133">Transmembrane helix</keyword>
<evidence type="ECO:0000259" key="3">
    <source>
        <dbReference type="Pfam" id="PF14364"/>
    </source>
</evidence>
<dbReference type="EMBL" id="JAKOGI010001496">
    <property type="protein sequence ID" value="KAJ8425320.1"/>
    <property type="molecule type" value="Genomic_DNA"/>
</dbReference>
<feature type="transmembrane region" description="Helical" evidence="2">
    <location>
        <begin position="12"/>
        <end position="35"/>
    </location>
</feature>
<organism evidence="4 5">
    <name type="scientific">Carnegiea gigantea</name>
    <dbReference type="NCBI Taxonomy" id="171969"/>
    <lineage>
        <taxon>Eukaryota</taxon>
        <taxon>Viridiplantae</taxon>
        <taxon>Streptophyta</taxon>
        <taxon>Embryophyta</taxon>
        <taxon>Tracheophyta</taxon>
        <taxon>Spermatophyta</taxon>
        <taxon>Magnoliopsida</taxon>
        <taxon>eudicotyledons</taxon>
        <taxon>Gunneridae</taxon>
        <taxon>Pentapetalae</taxon>
        <taxon>Caryophyllales</taxon>
        <taxon>Cactineae</taxon>
        <taxon>Cactaceae</taxon>
        <taxon>Cactoideae</taxon>
        <taxon>Echinocereeae</taxon>
        <taxon>Carnegiea</taxon>
    </lineage>
</organism>
<dbReference type="OrthoDB" id="1933168at2759"/>
<feature type="transmembrane region" description="Helical" evidence="2">
    <location>
        <begin position="47"/>
        <end position="67"/>
    </location>
</feature>
<dbReference type="InterPro" id="IPR025520">
    <property type="entry name" value="DUF4408"/>
</dbReference>
<feature type="compositionally biased region" description="Acidic residues" evidence="1">
    <location>
        <begin position="103"/>
        <end position="119"/>
    </location>
</feature>
<keyword evidence="5" id="KW-1185">Reference proteome</keyword>
<sequence>MGMMKAVAVSSGVVWVALMSKWLVPVIVEFVHVLWSWVVQPQPQPPYLYLLINCIILSIVASSKLKLHAHPHPHMDMDSPPLVDEFVVSRSTWTPPNIREDAPAEEEKDNQTVDDDDEFVVSRSKWTPPRREMPEEYSNNSKPPVSAREKMCSGEDSAESIEAETAGNAGLHMADDNGGAPDAPETPPEEVRHLLHVSGERWIELRREAESGRVESASGGVHHQVQRGDAVAEGGIVEPLPGDGRPWGRGPLR</sequence>
<evidence type="ECO:0000313" key="5">
    <source>
        <dbReference type="Proteomes" id="UP001153076"/>
    </source>
</evidence>
<keyword evidence="2" id="KW-0812">Transmembrane</keyword>
<evidence type="ECO:0000256" key="2">
    <source>
        <dbReference type="SAM" id="Phobius"/>
    </source>
</evidence>
<evidence type="ECO:0000313" key="4">
    <source>
        <dbReference type="EMBL" id="KAJ8425320.1"/>
    </source>
</evidence>